<sequence>MVQYQYQCRYLQSPADLTRKSSEVITTTFEFTAPGITQSYETKFHHPLPTAQIVKNDDVLYCALVGVVTAPVVAPALAPAVVPALAPITIAAAHRLAVVF</sequence>
<name>A0A4C1XUR2_EUMVA</name>
<comment type="caution">
    <text evidence="1">The sequence shown here is derived from an EMBL/GenBank/DDBJ whole genome shotgun (WGS) entry which is preliminary data.</text>
</comment>
<protein>
    <submittedName>
        <fullName evidence="1">Uncharacterized protein</fullName>
    </submittedName>
</protein>
<dbReference type="EMBL" id="BGZK01000989">
    <property type="protein sequence ID" value="GBP67716.1"/>
    <property type="molecule type" value="Genomic_DNA"/>
</dbReference>
<dbReference type="AlphaFoldDB" id="A0A4C1XUR2"/>
<accession>A0A4C1XUR2</accession>
<reference evidence="1 2" key="1">
    <citation type="journal article" date="2019" name="Commun. Biol.">
        <title>The bagworm genome reveals a unique fibroin gene that provides high tensile strength.</title>
        <authorList>
            <person name="Kono N."/>
            <person name="Nakamura H."/>
            <person name="Ohtoshi R."/>
            <person name="Tomita M."/>
            <person name="Numata K."/>
            <person name="Arakawa K."/>
        </authorList>
    </citation>
    <scope>NUCLEOTIDE SEQUENCE [LARGE SCALE GENOMIC DNA]</scope>
</reference>
<organism evidence="1 2">
    <name type="scientific">Eumeta variegata</name>
    <name type="common">Bagworm moth</name>
    <name type="synonym">Eumeta japonica</name>
    <dbReference type="NCBI Taxonomy" id="151549"/>
    <lineage>
        <taxon>Eukaryota</taxon>
        <taxon>Metazoa</taxon>
        <taxon>Ecdysozoa</taxon>
        <taxon>Arthropoda</taxon>
        <taxon>Hexapoda</taxon>
        <taxon>Insecta</taxon>
        <taxon>Pterygota</taxon>
        <taxon>Neoptera</taxon>
        <taxon>Endopterygota</taxon>
        <taxon>Lepidoptera</taxon>
        <taxon>Glossata</taxon>
        <taxon>Ditrysia</taxon>
        <taxon>Tineoidea</taxon>
        <taxon>Psychidae</taxon>
        <taxon>Oiketicinae</taxon>
        <taxon>Eumeta</taxon>
    </lineage>
</organism>
<proteinExistence type="predicted"/>
<evidence type="ECO:0000313" key="2">
    <source>
        <dbReference type="Proteomes" id="UP000299102"/>
    </source>
</evidence>
<gene>
    <name evidence="1" type="ORF">EVAR_40487_1</name>
</gene>
<keyword evidence="2" id="KW-1185">Reference proteome</keyword>
<dbReference type="Proteomes" id="UP000299102">
    <property type="component" value="Unassembled WGS sequence"/>
</dbReference>
<evidence type="ECO:0000313" key="1">
    <source>
        <dbReference type="EMBL" id="GBP67716.1"/>
    </source>
</evidence>